<accession>A0ABW3KDB4</accession>
<feature type="binding site" evidence="7">
    <location>
        <position position="85"/>
    </location>
    <ligand>
        <name>sn-glycerol 3-phosphate</name>
        <dbReference type="ChEBI" id="CHEBI:57597"/>
    </ligand>
</feature>
<comment type="similarity">
    <text evidence="1 7 8">Belongs to the FGGY kinase family.</text>
</comment>
<keyword evidence="5 7" id="KW-0319">Glycerol metabolism</keyword>
<keyword evidence="12" id="KW-1185">Reference proteome</keyword>
<dbReference type="GO" id="GO:0004370">
    <property type="term" value="F:glycerol kinase activity"/>
    <property type="evidence" value="ECO:0007669"/>
    <property type="project" value="UniProtKB-EC"/>
</dbReference>
<sequence length="511" mass="55725">MSSTPRYVIALDQGTTSSRAIIFDDQAQVQGSAQREFAQIYPQPGWVEHDPMEIWASQRATLTEVLAKTGITPVQISAIGITNQRETTVIWNKHTGRPIHNAIVWQCRRTAEICEQLKADGLSDYVQDNTGLVIDAYFSATKIKWLLDNVEGARQLAEQGDLLFGTIDTWLVWKLTEGQVHATDYTNASRTMLFNIKTLQWDTKLLTALDIPVSLLPKVKPSCAVYGHAYLGGSLGGKASGKVAIAGVAGDQQAALFGQLCTKKGMAKNTYGTGCFLLMNTGKAPVRSQHGLLTTLAIGAKCEVNYALEGSVFMGGAIIQWLRDELGLIRSAEDTEYFANKVTDSNGVYLVPAFVGLGAPYWDPYARGTLMGLSRGANRNHIIRAALEAIAYQSRDVLDAMQQEAGITLSELKVDGGAVANEVLMQFQADISHIDVIRPTVLETTALGAAFLAGLAVGVWQDTEQLAHTLAQGKRFTPAMDQSQRDTLYKGWKKAVARSQHWEDTAESDKL</sequence>
<reference evidence="12" key="1">
    <citation type="journal article" date="2019" name="Int. J. Syst. Evol. Microbiol.">
        <title>The Global Catalogue of Microorganisms (GCM) 10K type strain sequencing project: providing services to taxonomists for standard genome sequencing and annotation.</title>
        <authorList>
            <consortium name="The Broad Institute Genomics Platform"/>
            <consortium name="The Broad Institute Genome Sequencing Center for Infectious Disease"/>
            <person name="Wu L."/>
            <person name="Ma J."/>
        </authorList>
    </citation>
    <scope>NUCLEOTIDE SEQUENCE [LARGE SCALE GENOMIC DNA]</scope>
    <source>
        <strain evidence="12">CCUG 60525</strain>
    </source>
</reference>
<evidence type="ECO:0000256" key="8">
    <source>
        <dbReference type="RuleBase" id="RU003733"/>
    </source>
</evidence>
<feature type="binding site" evidence="7">
    <location>
        <position position="85"/>
    </location>
    <ligand>
        <name>glycerol</name>
        <dbReference type="ChEBI" id="CHEBI:17754"/>
    </ligand>
</feature>
<dbReference type="InterPro" id="IPR018485">
    <property type="entry name" value="FGGY_C"/>
</dbReference>
<dbReference type="CDD" id="cd07786">
    <property type="entry name" value="FGGY_EcGK_like"/>
    <property type="match status" value="1"/>
</dbReference>
<keyword evidence="4 7" id="KW-0418">Kinase</keyword>
<dbReference type="PROSITE" id="PS00445">
    <property type="entry name" value="FGGY_KINASES_2"/>
    <property type="match status" value="1"/>
</dbReference>
<dbReference type="InterPro" id="IPR005999">
    <property type="entry name" value="Glycerol_kin"/>
</dbReference>
<evidence type="ECO:0000259" key="10">
    <source>
        <dbReference type="Pfam" id="PF02782"/>
    </source>
</evidence>
<evidence type="ECO:0000256" key="6">
    <source>
        <dbReference type="ARBA" id="ARBA00022840"/>
    </source>
</evidence>
<dbReference type="Proteomes" id="UP001597048">
    <property type="component" value="Unassembled WGS sequence"/>
</dbReference>
<evidence type="ECO:0000313" key="12">
    <source>
        <dbReference type="Proteomes" id="UP001597048"/>
    </source>
</evidence>
<comment type="pathway">
    <text evidence="7">Polyol metabolism; glycerol degradation via glycerol kinase pathway; sn-glycerol 3-phosphate from glycerol: step 1/1.</text>
</comment>
<comment type="catalytic activity">
    <reaction evidence="7">
        <text>glycerol + ATP = sn-glycerol 3-phosphate + ADP + H(+)</text>
        <dbReference type="Rhea" id="RHEA:21644"/>
        <dbReference type="ChEBI" id="CHEBI:15378"/>
        <dbReference type="ChEBI" id="CHEBI:17754"/>
        <dbReference type="ChEBI" id="CHEBI:30616"/>
        <dbReference type="ChEBI" id="CHEBI:57597"/>
        <dbReference type="ChEBI" id="CHEBI:456216"/>
        <dbReference type="EC" id="2.7.1.30"/>
    </reaction>
</comment>
<dbReference type="HAMAP" id="MF_00186">
    <property type="entry name" value="Glycerol_kin"/>
    <property type="match status" value="1"/>
</dbReference>
<dbReference type="Pfam" id="PF02782">
    <property type="entry name" value="FGGY_C"/>
    <property type="match status" value="1"/>
</dbReference>
<evidence type="ECO:0000256" key="7">
    <source>
        <dbReference type="HAMAP-Rule" id="MF_00186"/>
    </source>
</evidence>
<feature type="binding site" evidence="7">
    <location>
        <position position="316"/>
    </location>
    <ligand>
        <name>ATP</name>
        <dbReference type="ChEBI" id="CHEBI:30616"/>
    </ligand>
</feature>
<evidence type="ECO:0000256" key="4">
    <source>
        <dbReference type="ARBA" id="ARBA00022777"/>
    </source>
</evidence>
<evidence type="ECO:0000256" key="2">
    <source>
        <dbReference type="ARBA" id="ARBA00022679"/>
    </source>
</evidence>
<feature type="binding site" evidence="7">
    <location>
        <position position="137"/>
    </location>
    <ligand>
        <name>sn-glycerol 3-phosphate</name>
        <dbReference type="ChEBI" id="CHEBI:57597"/>
    </ligand>
</feature>
<keyword evidence="6 7" id="KW-0067">ATP-binding</keyword>
<feature type="binding site" evidence="7">
    <location>
        <position position="421"/>
    </location>
    <ligand>
        <name>ADP</name>
        <dbReference type="ChEBI" id="CHEBI:456216"/>
    </ligand>
</feature>
<comment type="function">
    <text evidence="7">Key enzyme in the regulation of glycerol uptake and metabolism. Catalyzes the phosphorylation of glycerol to yield sn-glycerol 3-phosphate.</text>
</comment>
<protein>
    <recommendedName>
        <fullName evidence="7">Glycerol kinase</fullName>
        <ecNumber evidence="7">2.7.1.30</ecNumber>
    </recommendedName>
    <alternativeName>
        <fullName evidence="7">ATP:glycerol 3-phosphotransferase</fullName>
    </alternativeName>
    <alternativeName>
        <fullName evidence="7">Glycerokinase</fullName>
        <shortName evidence="7">GK</shortName>
    </alternativeName>
</protein>
<evidence type="ECO:0000256" key="3">
    <source>
        <dbReference type="ARBA" id="ARBA00022741"/>
    </source>
</evidence>
<dbReference type="InterPro" id="IPR018483">
    <property type="entry name" value="Carb_kinase_FGGY_CS"/>
</dbReference>
<feature type="domain" description="Carbohydrate kinase FGGY N-terminal" evidence="9">
    <location>
        <begin position="7"/>
        <end position="258"/>
    </location>
</feature>
<evidence type="ECO:0000256" key="5">
    <source>
        <dbReference type="ARBA" id="ARBA00022798"/>
    </source>
</evidence>
<dbReference type="PIRSF" id="PIRSF000538">
    <property type="entry name" value="GlpK"/>
    <property type="match status" value="1"/>
</dbReference>
<feature type="binding site" evidence="7">
    <location>
        <position position="252"/>
    </location>
    <ligand>
        <name>glycerol</name>
        <dbReference type="ChEBI" id="CHEBI:17754"/>
    </ligand>
</feature>
<feature type="binding site" evidence="7">
    <location>
        <position position="86"/>
    </location>
    <ligand>
        <name>sn-glycerol 3-phosphate</name>
        <dbReference type="ChEBI" id="CHEBI:57597"/>
    </ligand>
</feature>
<dbReference type="EMBL" id="JBHTJS010000002">
    <property type="protein sequence ID" value="MFD1006810.1"/>
    <property type="molecule type" value="Genomic_DNA"/>
</dbReference>
<feature type="binding site" evidence="7">
    <location>
        <position position="86"/>
    </location>
    <ligand>
        <name>glycerol</name>
        <dbReference type="ChEBI" id="CHEBI:17754"/>
    </ligand>
</feature>
<name>A0ABW3KDB4_9GAMM</name>
<dbReference type="PANTHER" id="PTHR10196">
    <property type="entry name" value="SUGAR KINASE"/>
    <property type="match status" value="1"/>
</dbReference>
<feature type="binding site" evidence="7">
    <location>
        <position position="417"/>
    </location>
    <ligand>
        <name>ADP</name>
        <dbReference type="ChEBI" id="CHEBI:456216"/>
    </ligand>
</feature>
<feature type="binding site" evidence="7">
    <location>
        <position position="15"/>
    </location>
    <ligand>
        <name>sn-glycerol 3-phosphate</name>
        <dbReference type="ChEBI" id="CHEBI:57597"/>
    </ligand>
</feature>
<proteinExistence type="inferred from homology"/>
<keyword evidence="3 7" id="KW-0547">Nucleotide-binding</keyword>
<dbReference type="EC" id="2.7.1.30" evidence="7"/>
<evidence type="ECO:0000256" key="1">
    <source>
        <dbReference type="ARBA" id="ARBA00009156"/>
    </source>
</evidence>
<feature type="binding site" evidence="7">
    <location>
        <position position="137"/>
    </location>
    <ligand>
        <name>glycerol</name>
        <dbReference type="ChEBI" id="CHEBI:17754"/>
    </ligand>
</feature>
<feature type="binding site" evidence="7">
    <location>
        <position position="17"/>
    </location>
    <ligand>
        <name>ATP</name>
        <dbReference type="ChEBI" id="CHEBI:30616"/>
    </ligand>
</feature>
<feature type="binding site" evidence="7">
    <location>
        <position position="273"/>
    </location>
    <ligand>
        <name>ATP</name>
        <dbReference type="ChEBI" id="CHEBI:30616"/>
    </ligand>
</feature>
<dbReference type="NCBIfam" id="TIGR01311">
    <property type="entry name" value="glycerol_kin"/>
    <property type="match status" value="1"/>
</dbReference>
<evidence type="ECO:0000313" key="11">
    <source>
        <dbReference type="EMBL" id="MFD1006810.1"/>
    </source>
</evidence>
<comment type="activity regulation">
    <text evidence="7">Inhibited by fructose 1,6-bisphosphate (FBP).</text>
</comment>
<feature type="binding site" evidence="7">
    <location>
        <position position="19"/>
    </location>
    <ligand>
        <name>ADP</name>
        <dbReference type="ChEBI" id="CHEBI:456216"/>
    </ligand>
</feature>
<dbReference type="RefSeq" id="WP_379556733.1">
    <property type="nucleotide sequence ID" value="NZ_JBHTJS010000002.1"/>
</dbReference>
<feature type="binding site" evidence="7">
    <location>
        <position position="15"/>
    </location>
    <ligand>
        <name>ATP</name>
        <dbReference type="ChEBI" id="CHEBI:30616"/>
    </ligand>
</feature>
<evidence type="ECO:0000259" key="9">
    <source>
        <dbReference type="Pfam" id="PF00370"/>
    </source>
</evidence>
<feature type="binding site" evidence="7">
    <location>
        <position position="15"/>
    </location>
    <ligand>
        <name>ADP</name>
        <dbReference type="ChEBI" id="CHEBI:456216"/>
    </ligand>
</feature>
<dbReference type="PROSITE" id="PS00933">
    <property type="entry name" value="FGGY_KINASES_1"/>
    <property type="match status" value="1"/>
</dbReference>
<feature type="binding site" evidence="7">
    <location>
        <position position="316"/>
    </location>
    <ligand>
        <name>ADP</name>
        <dbReference type="ChEBI" id="CHEBI:456216"/>
    </ligand>
</feature>
<feature type="binding site" evidence="7">
    <location>
        <position position="16"/>
    </location>
    <ligand>
        <name>ATP</name>
        <dbReference type="ChEBI" id="CHEBI:30616"/>
    </ligand>
</feature>
<dbReference type="InterPro" id="IPR043129">
    <property type="entry name" value="ATPase_NBD"/>
</dbReference>
<feature type="binding site" evidence="7">
    <location>
        <position position="273"/>
    </location>
    <ligand>
        <name>ADP</name>
        <dbReference type="ChEBI" id="CHEBI:456216"/>
    </ligand>
</feature>
<feature type="binding site" evidence="7">
    <location>
        <position position="251"/>
    </location>
    <ligand>
        <name>glycerol</name>
        <dbReference type="ChEBI" id="CHEBI:17754"/>
    </ligand>
</feature>
<dbReference type="PANTHER" id="PTHR10196:SF69">
    <property type="entry name" value="GLYCEROL KINASE"/>
    <property type="match status" value="1"/>
</dbReference>
<dbReference type="Gene3D" id="3.30.420.40">
    <property type="match status" value="2"/>
</dbReference>
<comment type="caution">
    <text evidence="11">The sequence shown here is derived from an EMBL/GenBank/DDBJ whole genome shotgun (WGS) entry which is preliminary data.</text>
</comment>
<dbReference type="SUPFAM" id="SSF53067">
    <property type="entry name" value="Actin-like ATPase domain"/>
    <property type="match status" value="2"/>
</dbReference>
<dbReference type="Pfam" id="PF00370">
    <property type="entry name" value="FGGY_N"/>
    <property type="match status" value="1"/>
</dbReference>
<feature type="domain" description="Carbohydrate kinase FGGY C-terminal" evidence="10">
    <location>
        <begin position="268"/>
        <end position="456"/>
    </location>
</feature>
<feature type="binding site" evidence="7">
    <location>
        <position position="417"/>
    </location>
    <ligand>
        <name>ATP</name>
        <dbReference type="ChEBI" id="CHEBI:30616"/>
    </ligand>
</feature>
<dbReference type="InterPro" id="IPR000577">
    <property type="entry name" value="Carb_kinase_FGGY"/>
</dbReference>
<dbReference type="NCBIfam" id="NF000756">
    <property type="entry name" value="PRK00047.1"/>
    <property type="match status" value="1"/>
</dbReference>
<feature type="binding site" evidence="7">
    <location>
        <position position="320"/>
    </location>
    <ligand>
        <name>ATP</name>
        <dbReference type="ChEBI" id="CHEBI:30616"/>
    </ligand>
</feature>
<gene>
    <name evidence="7 11" type="primary">glpK</name>
    <name evidence="11" type="ORF">ACFQ1C_01360</name>
</gene>
<keyword evidence="2 7" id="KW-0808">Transferase</keyword>
<dbReference type="InterPro" id="IPR018484">
    <property type="entry name" value="FGGY_N"/>
</dbReference>
<feature type="binding site" evidence="7">
    <location>
        <position position="251"/>
    </location>
    <ligand>
        <name>sn-glycerol 3-phosphate</name>
        <dbReference type="ChEBI" id="CHEBI:57597"/>
    </ligand>
</feature>
<organism evidence="11 12">
    <name type="scientific">Oceanisphaera ostreae</name>
    <dbReference type="NCBI Taxonomy" id="914151"/>
    <lineage>
        <taxon>Bacteria</taxon>
        <taxon>Pseudomonadati</taxon>
        <taxon>Pseudomonadota</taxon>
        <taxon>Gammaproteobacteria</taxon>
        <taxon>Aeromonadales</taxon>
        <taxon>Aeromonadaceae</taxon>
        <taxon>Oceanisphaera</taxon>
    </lineage>
</organism>